<dbReference type="Gene3D" id="1.10.101.10">
    <property type="entry name" value="PGBD-like superfamily/PGBD"/>
    <property type="match status" value="2"/>
</dbReference>
<name>A0A4Y3KEB6_9CELL</name>
<feature type="domain" description="Peptidoglycan binding-like" evidence="2">
    <location>
        <begin position="297"/>
        <end position="347"/>
    </location>
</feature>
<feature type="region of interest" description="Disordered" evidence="1">
    <location>
        <begin position="356"/>
        <end position="375"/>
    </location>
</feature>
<evidence type="ECO:0000256" key="1">
    <source>
        <dbReference type="SAM" id="MobiDB-lite"/>
    </source>
</evidence>
<dbReference type="Pfam" id="PF01471">
    <property type="entry name" value="PG_binding_1"/>
    <property type="match status" value="2"/>
</dbReference>
<dbReference type="RefSeq" id="WP_229747517.1">
    <property type="nucleotide sequence ID" value="NZ_BJLQ01000001.1"/>
</dbReference>
<evidence type="ECO:0000259" key="2">
    <source>
        <dbReference type="Pfam" id="PF01471"/>
    </source>
</evidence>
<dbReference type="EMBL" id="BJLQ01000001">
    <property type="protein sequence ID" value="GEA82781.1"/>
    <property type="molecule type" value="Genomic_DNA"/>
</dbReference>
<protein>
    <recommendedName>
        <fullName evidence="2">Peptidoglycan binding-like domain-containing protein</fullName>
    </recommendedName>
</protein>
<accession>A0A4Y3KEB6</accession>
<dbReference type="InterPro" id="IPR036365">
    <property type="entry name" value="PGBD-like_sf"/>
</dbReference>
<reference evidence="3 4" key="1">
    <citation type="submission" date="2019-06" db="EMBL/GenBank/DDBJ databases">
        <title>Whole genome shotgun sequence of Cellulomonas gelida NBRC 3748.</title>
        <authorList>
            <person name="Hosoyama A."/>
            <person name="Uohara A."/>
            <person name="Ohji S."/>
            <person name="Ichikawa N."/>
        </authorList>
    </citation>
    <scope>NUCLEOTIDE SEQUENCE [LARGE SCALE GENOMIC DNA]</scope>
    <source>
        <strain evidence="3 4">NBRC 3748</strain>
    </source>
</reference>
<dbReference type="InterPro" id="IPR002477">
    <property type="entry name" value="Peptidoglycan-bd-like"/>
</dbReference>
<dbReference type="InterPro" id="IPR036366">
    <property type="entry name" value="PGBDSf"/>
</dbReference>
<sequence length="375" mass="37531">MSAVRGLVVAVVVASAVAGVWGCSAQSPVARAEQEVRAKERALADAEAAATDTADAFCSASADYVAALDRYGDVLHDTVPTVGDVTDAGRDLAEPSAAAVDAGRAAVDAREAVGVAQAELADAWDALASALATASSTPPPTPSAPATTAPTAVPQATVARVEQAEDEFAQMQAGITDETPMTDAAEQFNAAAVALETAWLELLVQSGCLPEDVQADALAAAGAYTTALQEALATTGYYTQDVDGVYGPATVAAVESLQAANGLPQTGTVDKATAAALQATVDSLGSADAEQTMVSTAALQQTLMLAGYWDGPVDGQWSDALTAALGSAQEDLGVPVTGVVDAATVSAFQDRIVRAQEQAPTAAPTVGVPGDEPTG</sequence>
<dbReference type="Proteomes" id="UP000320461">
    <property type="component" value="Unassembled WGS sequence"/>
</dbReference>
<evidence type="ECO:0000313" key="4">
    <source>
        <dbReference type="Proteomes" id="UP000320461"/>
    </source>
</evidence>
<evidence type="ECO:0000313" key="3">
    <source>
        <dbReference type="EMBL" id="GEA82781.1"/>
    </source>
</evidence>
<dbReference type="SUPFAM" id="SSF47090">
    <property type="entry name" value="PGBD-like"/>
    <property type="match status" value="2"/>
</dbReference>
<comment type="caution">
    <text evidence="3">The sequence shown here is derived from an EMBL/GenBank/DDBJ whole genome shotgun (WGS) entry which is preliminary data.</text>
</comment>
<proteinExistence type="predicted"/>
<feature type="domain" description="Peptidoglycan binding-like" evidence="2">
    <location>
        <begin position="226"/>
        <end position="277"/>
    </location>
</feature>
<organism evidence="3 4">
    <name type="scientific">Cellulomonas gelida</name>
    <dbReference type="NCBI Taxonomy" id="1712"/>
    <lineage>
        <taxon>Bacteria</taxon>
        <taxon>Bacillati</taxon>
        <taxon>Actinomycetota</taxon>
        <taxon>Actinomycetes</taxon>
        <taxon>Micrococcales</taxon>
        <taxon>Cellulomonadaceae</taxon>
        <taxon>Cellulomonas</taxon>
    </lineage>
</organism>
<keyword evidence="4" id="KW-1185">Reference proteome</keyword>
<dbReference type="AlphaFoldDB" id="A0A4Y3KEB6"/>
<gene>
    <name evidence="3" type="ORF">CGE01nite_00320</name>
</gene>